<dbReference type="Gene3D" id="1.20.1280.50">
    <property type="match status" value="1"/>
</dbReference>
<dbReference type="Pfam" id="PF00646">
    <property type="entry name" value="F-box"/>
    <property type="match status" value="1"/>
</dbReference>
<dbReference type="VEuPathDB" id="FungiDB:ASPCADRAFT_20905"/>
<keyword evidence="3" id="KW-1185">Reference proteome</keyword>
<name>A0A1R3R6H0_ASPC5</name>
<dbReference type="EMBL" id="KV907598">
    <property type="protein sequence ID" value="OOF90077.1"/>
    <property type="molecule type" value="Genomic_DNA"/>
</dbReference>
<evidence type="ECO:0000313" key="2">
    <source>
        <dbReference type="EMBL" id="OOF90077.1"/>
    </source>
</evidence>
<organism evidence="2 3">
    <name type="scientific">Aspergillus carbonarius (strain ITEM 5010)</name>
    <dbReference type="NCBI Taxonomy" id="602072"/>
    <lineage>
        <taxon>Eukaryota</taxon>
        <taxon>Fungi</taxon>
        <taxon>Dikarya</taxon>
        <taxon>Ascomycota</taxon>
        <taxon>Pezizomycotina</taxon>
        <taxon>Eurotiomycetes</taxon>
        <taxon>Eurotiomycetidae</taxon>
        <taxon>Eurotiales</taxon>
        <taxon>Aspergillaceae</taxon>
        <taxon>Aspergillus</taxon>
        <taxon>Aspergillus subgen. Circumdati</taxon>
    </lineage>
</organism>
<feature type="non-terminal residue" evidence="2">
    <location>
        <position position="1"/>
    </location>
</feature>
<proteinExistence type="predicted"/>
<evidence type="ECO:0000259" key="1">
    <source>
        <dbReference type="SMART" id="SM00256"/>
    </source>
</evidence>
<accession>A0A1R3R6H0</accession>
<dbReference type="OrthoDB" id="3800738at2759"/>
<dbReference type="OMA" id="PRIQWAL"/>
<evidence type="ECO:0000313" key="3">
    <source>
        <dbReference type="Proteomes" id="UP000188318"/>
    </source>
</evidence>
<dbReference type="InterPro" id="IPR001810">
    <property type="entry name" value="F-box_dom"/>
</dbReference>
<dbReference type="CDD" id="cd09917">
    <property type="entry name" value="F-box_SF"/>
    <property type="match status" value="1"/>
</dbReference>
<dbReference type="SUPFAM" id="SSF81383">
    <property type="entry name" value="F-box domain"/>
    <property type="match status" value="1"/>
</dbReference>
<feature type="domain" description="F-box" evidence="1">
    <location>
        <begin position="7"/>
        <end position="46"/>
    </location>
</feature>
<dbReference type="InterPro" id="IPR036047">
    <property type="entry name" value="F-box-like_dom_sf"/>
</dbReference>
<sequence>PHRIFHIPDILEEILFHLDPTTLLLSQRVCTLWHILIKGSSRCQTALFFKPSTSISLAANRTLNPFFNTSLRNHFLRNRLSRPPPRWKTFSQMQSDRAHTFSRPEASWREMLLQQPPALRVGVVETH</sequence>
<dbReference type="Proteomes" id="UP000188318">
    <property type="component" value="Unassembled WGS sequence"/>
</dbReference>
<feature type="non-terminal residue" evidence="2">
    <location>
        <position position="127"/>
    </location>
</feature>
<dbReference type="STRING" id="602072.A0A1R3R6H0"/>
<reference evidence="3" key="1">
    <citation type="journal article" date="2017" name="Genome Biol.">
        <title>Comparative genomics reveals high biological diversity and specific adaptations in the industrially and medically important fungal genus Aspergillus.</title>
        <authorList>
            <person name="de Vries R.P."/>
            <person name="Riley R."/>
            <person name="Wiebenga A."/>
            <person name="Aguilar-Osorio G."/>
            <person name="Amillis S."/>
            <person name="Uchima C.A."/>
            <person name="Anderluh G."/>
            <person name="Asadollahi M."/>
            <person name="Askin M."/>
            <person name="Barry K."/>
            <person name="Battaglia E."/>
            <person name="Bayram O."/>
            <person name="Benocci T."/>
            <person name="Braus-Stromeyer S.A."/>
            <person name="Caldana C."/>
            <person name="Canovas D."/>
            <person name="Cerqueira G.C."/>
            <person name="Chen F."/>
            <person name="Chen W."/>
            <person name="Choi C."/>
            <person name="Clum A."/>
            <person name="Dos Santos R.A."/>
            <person name="Damasio A.R."/>
            <person name="Diallinas G."/>
            <person name="Emri T."/>
            <person name="Fekete E."/>
            <person name="Flipphi M."/>
            <person name="Freyberg S."/>
            <person name="Gallo A."/>
            <person name="Gournas C."/>
            <person name="Habgood R."/>
            <person name="Hainaut M."/>
            <person name="Harispe M.L."/>
            <person name="Henrissat B."/>
            <person name="Hilden K.S."/>
            <person name="Hope R."/>
            <person name="Hossain A."/>
            <person name="Karabika E."/>
            <person name="Karaffa L."/>
            <person name="Karanyi Z."/>
            <person name="Krasevec N."/>
            <person name="Kuo A."/>
            <person name="Kusch H."/>
            <person name="LaButti K."/>
            <person name="Lagendijk E.L."/>
            <person name="Lapidus A."/>
            <person name="Levasseur A."/>
            <person name="Lindquist E."/>
            <person name="Lipzen A."/>
            <person name="Logrieco A.F."/>
            <person name="MacCabe A."/>
            <person name="Maekelae M.R."/>
            <person name="Malavazi I."/>
            <person name="Melin P."/>
            <person name="Meyer V."/>
            <person name="Mielnichuk N."/>
            <person name="Miskei M."/>
            <person name="Molnar A.P."/>
            <person name="Mule G."/>
            <person name="Ngan C.Y."/>
            <person name="Orejas M."/>
            <person name="Orosz E."/>
            <person name="Ouedraogo J.P."/>
            <person name="Overkamp K.M."/>
            <person name="Park H.-S."/>
            <person name="Perrone G."/>
            <person name="Piumi F."/>
            <person name="Punt P.J."/>
            <person name="Ram A.F."/>
            <person name="Ramon A."/>
            <person name="Rauscher S."/>
            <person name="Record E."/>
            <person name="Riano-Pachon D.M."/>
            <person name="Robert V."/>
            <person name="Roehrig J."/>
            <person name="Ruller R."/>
            <person name="Salamov A."/>
            <person name="Salih N.S."/>
            <person name="Samson R.A."/>
            <person name="Sandor E."/>
            <person name="Sanguinetti M."/>
            <person name="Schuetze T."/>
            <person name="Sepcic K."/>
            <person name="Shelest E."/>
            <person name="Sherlock G."/>
            <person name="Sophianopoulou V."/>
            <person name="Squina F.M."/>
            <person name="Sun H."/>
            <person name="Susca A."/>
            <person name="Todd R.B."/>
            <person name="Tsang A."/>
            <person name="Unkles S.E."/>
            <person name="van de Wiele N."/>
            <person name="van Rossen-Uffink D."/>
            <person name="Oliveira J.V."/>
            <person name="Vesth T.C."/>
            <person name="Visser J."/>
            <person name="Yu J.-H."/>
            <person name="Zhou M."/>
            <person name="Andersen M.R."/>
            <person name="Archer D.B."/>
            <person name="Baker S.E."/>
            <person name="Benoit I."/>
            <person name="Brakhage A.A."/>
            <person name="Braus G.H."/>
            <person name="Fischer R."/>
            <person name="Frisvad J.C."/>
            <person name="Goldman G.H."/>
            <person name="Houbraken J."/>
            <person name="Oakley B."/>
            <person name="Pocsi I."/>
            <person name="Scazzocchio C."/>
            <person name="Seiboth B."/>
            <person name="vanKuyk P.A."/>
            <person name="Wortman J."/>
            <person name="Dyer P.S."/>
            <person name="Grigoriev I.V."/>
        </authorList>
    </citation>
    <scope>NUCLEOTIDE SEQUENCE [LARGE SCALE GENOMIC DNA]</scope>
    <source>
        <strain evidence="3">ITEM 5010</strain>
    </source>
</reference>
<dbReference type="SMART" id="SM00256">
    <property type="entry name" value="FBOX"/>
    <property type="match status" value="1"/>
</dbReference>
<gene>
    <name evidence="2" type="ORF">ASPCADRAFT_20905</name>
</gene>
<protein>
    <recommendedName>
        <fullName evidence="1">F-box domain-containing protein</fullName>
    </recommendedName>
</protein>
<dbReference type="AlphaFoldDB" id="A0A1R3R6H0"/>